<dbReference type="KEGG" id="aol:S58_13180"/>
<dbReference type="AlphaFoldDB" id="M4Z2A2"/>
<reference evidence="2 3" key="1">
    <citation type="journal article" date="2013" name="Appl. Environ. Microbiol.">
        <title>Genome analysis suggests that the soil oligotrophic bacterium Agromonas oligotrophica (Bradyrhizobium oligotrophicum) is a nitrogen-fixing symbiont of Aeschynomene indica.</title>
        <authorList>
            <person name="Okubo T."/>
            <person name="Fukushima S."/>
            <person name="Itakura M."/>
            <person name="Oshima K."/>
            <person name="Longtonglang A."/>
            <person name="Teaumroong N."/>
            <person name="Mitsui H."/>
            <person name="Hattori M."/>
            <person name="Hattori R."/>
            <person name="Hattori T."/>
            <person name="Minamisawa K."/>
        </authorList>
    </citation>
    <scope>NUCLEOTIDE SEQUENCE [LARGE SCALE GENOMIC DNA]</scope>
    <source>
        <strain evidence="2 3">S58</strain>
    </source>
</reference>
<evidence type="ECO:0000313" key="3">
    <source>
        <dbReference type="Proteomes" id="UP000011841"/>
    </source>
</evidence>
<proteinExistence type="predicted"/>
<evidence type="ECO:0000313" key="2">
    <source>
        <dbReference type="EMBL" id="BAM87328.1"/>
    </source>
</evidence>
<sequence length="68" mass="7182">MDYPVLVKPGKSKPRCGKGSDEKEADEEAGTSRQARNPLPPKGLAGGTIAGSRLRTGRRPADHPTAQD</sequence>
<dbReference type="EMBL" id="AP012603">
    <property type="protein sequence ID" value="BAM87328.1"/>
    <property type="molecule type" value="Genomic_DNA"/>
</dbReference>
<protein>
    <submittedName>
        <fullName evidence="2">Minor outer capsid protein P9</fullName>
    </submittedName>
</protein>
<feature type="region of interest" description="Disordered" evidence="1">
    <location>
        <begin position="1"/>
        <end position="68"/>
    </location>
</feature>
<name>M4Z2A2_9BRAD</name>
<organism evidence="2 3">
    <name type="scientific">Bradyrhizobium oligotrophicum S58</name>
    <dbReference type="NCBI Taxonomy" id="1245469"/>
    <lineage>
        <taxon>Bacteria</taxon>
        <taxon>Pseudomonadati</taxon>
        <taxon>Pseudomonadota</taxon>
        <taxon>Alphaproteobacteria</taxon>
        <taxon>Hyphomicrobiales</taxon>
        <taxon>Nitrobacteraceae</taxon>
        <taxon>Bradyrhizobium</taxon>
    </lineage>
</organism>
<keyword evidence="3" id="KW-1185">Reference proteome</keyword>
<dbReference type="STRING" id="1245469.S58_13180"/>
<accession>M4Z2A2</accession>
<dbReference type="Proteomes" id="UP000011841">
    <property type="component" value="Chromosome"/>
</dbReference>
<gene>
    <name evidence="2" type="ORF">S58_13180</name>
</gene>
<dbReference type="HOGENOM" id="CLU_2785721_0_0_5"/>
<evidence type="ECO:0000256" key="1">
    <source>
        <dbReference type="SAM" id="MobiDB-lite"/>
    </source>
</evidence>